<comment type="similarity">
    <text evidence="1 2">Belongs to the anti-sigma-factor antagonist family.</text>
</comment>
<dbReference type="RefSeq" id="WP_130291053.1">
    <property type="nucleotide sequence ID" value="NZ_SHKL01000001.1"/>
</dbReference>
<dbReference type="Proteomes" id="UP000291591">
    <property type="component" value="Unassembled WGS sequence"/>
</dbReference>
<evidence type="ECO:0000256" key="2">
    <source>
        <dbReference type="RuleBase" id="RU003749"/>
    </source>
</evidence>
<dbReference type="Pfam" id="PF01740">
    <property type="entry name" value="STAS"/>
    <property type="match status" value="1"/>
</dbReference>
<feature type="domain" description="STAS" evidence="4">
    <location>
        <begin position="28"/>
        <end position="119"/>
    </location>
</feature>
<organism evidence="5 6">
    <name type="scientific">Pseudonocardia sediminis</name>
    <dbReference type="NCBI Taxonomy" id="1397368"/>
    <lineage>
        <taxon>Bacteria</taxon>
        <taxon>Bacillati</taxon>
        <taxon>Actinomycetota</taxon>
        <taxon>Actinomycetes</taxon>
        <taxon>Pseudonocardiales</taxon>
        <taxon>Pseudonocardiaceae</taxon>
        <taxon>Pseudonocardia</taxon>
    </lineage>
</organism>
<evidence type="ECO:0000259" key="4">
    <source>
        <dbReference type="PROSITE" id="PS50801"/>
    </source>
</evidence>
<dbReference type="EMBL" id="SHKL01000001">
    <property type="protein sequence ID" value="RZT86818.1"/>
    <property type="molecule type" value="Genomic_DNA"/>
</dbReference>
<evidence type="ECO:0000256" key="3">
    <source>
        <dbReference type="SAM" id="MobiDB-lite"/>
    </source>
</evidence>
<dbReference type="CDD" id="cd07043">
    <property type="entry name" value="STAS_anti-anti-sigma_factors"/>
    <property type="match status" value="1"/>
</dbReference>
<dbReference type="GO" id="GO:0043856">
    <property type="term" value="F:anti-sigma factor antagonist activity"/>
    <property type="evidence" value="ECO:0007669"/>
    <property type="project" value="InterPro"/>
</dbReference>
<dbReference type="SUPFAM" id="SSF52091">
    <property type="entry name" value="SpoIIaa-like"/>
    <property type="match status" value="1"/>
</dbReference>
<dbReference type="InterPro" id="IPR036513">
    <property type="entry name" value="STAS_dom_sf"/>
</dbReference>
<dbReference type="OrthoDB" id="3393696at2"/>
<evidence type="ECO:0000256" key="1">
    <source>
        <dbReference type="ARBA" id="ARBA00009013"/>
    </source>
</evidence>
<sequence length="140" mass="14368">MFPAEPRTEPIPATPVPARHIPDDPLPAGPSPSDPTGEIVVTVDGEIDGCTTSELLARLIDALHVAAGRTLVVDLSEVRFMGACGITVLLTIRADALALGIPLAVVADQRAVLRPLQVTAAGHELAIHPTVAATRGGPAP</sequence>
<dbReference type="PROSITE" id="PS50801">
    <property type="entry name" value="STAS"/>
    <property type="match status" value="1"/>
</dbReference>
<dbReference type="PANTHER" id="PTHR33495:SF13">
    <property type="entry name" value="ANTI-SIGMA-F FACTOR ANTAGONIST RSFB"/>
    <property type="match status" value="1"/>
</dbReference>
<gene>
    <name evidence="5" type="ORF">EV383_3717</name>
</gene>
<dbReference type="InterPro" id="IPR002645">
    <property type="entry name" value="STAS_dom"/>
</dbReference>
<name>A0A4Q7V092_PSEST</name>
<dbReference type="Gene3D" id="3.30.750.24">
    <property type="entry name" value="STAS domain"/>
    <property type="match status" value="1"/>
</dbReference>
<proteinExistence type="inferred from homology"/>
<reference evidence="5 6" key="1">
    <citation type="submission" date="2019-02" db="EMBL/GenBank/DDBJ databases">
        <title>Sequencing the genomes of 1000 actinobacteria strains.</title>
        <authorList>
            <person name="Klenk H.-P."/>
        </authorList>
    </citation>
    <scope>NUCLEOTIDE SEQUENCE [LARGE SCALE GENOMIC DNA]</scope>
    <source>
        <strain evidence="5 6">DSM 45779</strain>
    </source>
</reference>
<evidence type="ECO:0000313" key="5">
    <source>
        <dbReference type="EMBL" id="RZT86818.1"/>
    </source>
</evidence>
<comment type="caution">
    <text evidence="5">The sequence shown here is derived from an EMBL/GenBank/DDBJ whole genome shotgun (WGS) entry which is preliminary data.</text>
</comment>
<accession>A0A4Q7V092</accession>
<dbReference type="AlphaFoldDB" id="A0A4Q7V092"/>
<evidence type="ECO:0000313" key="6">
    <source>
        <dbReference type="Proteomes" id="UP000291591"/>
    </source>
</evidence>
<feature type="region of interest" description="Disordered" evidence="3">
    <location>
        <begin position="1"/>
        <end position="37"/>
    </location>
</feature>
<dbReference type="NCBIfam" id="TIGR00377">
    <property type="entry name" value="ant_ant_sig"/>
    <property type="match status" value="1"/>
</dbReference>
<keyword evidence="6" id="KW-1185">Reference proteome</keyword>
<feature type="compositionally biased region" description="Pro residues" evidence="3">
    <location>
        <begin position="24"/>
        <end position="33"/>
    </location>
</feature>
<dbReference type="PANTHER" id="PTHR33495">
    <property type="entry name" value="ANTI-SIGMA FACTOR ANTAGONIST TM_1081-RELATED-RELATED"/>
    <property type="match status" value="1"/>
</dbReference>
<dbReference type="InterPro" id="IPR003658">
    <property type="entry name" value="Anti-sigma_ant"/>
</dbReference>
<protein>
    <recommendedName>
        <fullName evidence="2">Anti-sigma factor antagonist</fullName>
    </recommendedName>
</protein>